<evidence type="ECO:0008006" key="3">
    <source>
        <dbReference type="Google" id="ProtNLM"/>
    </source>
</evidence>
<organism evidence="1 2">
    <name type="scientific">Folsomia candida</name>
    <name type="common">Springtail</name>
    <dbReference type="NCBI Taxonomy" id="158441"/>
    <lineage>
        <taxon>Eukaryota</taxon>
        <taxon>Metazoa</taxon>
        <taxon>Ecdysozoa</taxon>
        <taxon>Arthropoda</taxon>
        <taxon>Hexapoda</taxon>
        <taxon>Collembola</taxon>
        <taxon>Entomobryomorpha</taxon>
        <taxon>Isotomoidea</taxon>
        <taxon>Isotomidae</taxon>
        <taxon>Proisotominae</taxon>
        <taxon>Folsomia</taxon>
    </lineage>
</organism>
<dbReference type="Gene3D" id="3.80.10.10">
    <property type="entry name" value="Ribonuclease Inhibitor"/>
    <property type="match status" value="1"/>
</dbReference>
<dbReference type="SUPFAM" id="SSF52047">
    <property type="entry name" value="RNI-like"/>
    <property type="match status" value="1"/>
</dbReference>
<proteinExistence type="predicted"/>
<evidence type="ECO:0000313" key="1">
    <source>
        <dbReference type="EMBL" id="OXA47671.1"/>
    </source>
</evidence>
<name>A0A226DSK0_FOLCA</name>
<dbReference type="InterPro" id="IPR032675">
    <property type="entry name" value="LRR_dom_sf"/>
</dbReference>
<gene>
    <name evidence="1" type="ORF">Fcan01_17843</name>
</gene>
<comment type="caution">
    <text evidence="1">The sequence shown here is derived from an EMBL/GenBank/DDBJ whole genome shotgun (WGS) entry which is preliminary data.</text>
</comment>
<dbReference type="EMBL" id="LNIX01000013">
    <property type="protein sequence ID" value="OXA47671.1"/>
    <property type="molecule type" value="Genomic_DNA"/>
</dbReference>
<keyword evidence="2" id="KW-1185">Reference proteome</keyword>
<dbReference type="Proteomes" id="UP000198287">
    <property type="component" value="Unassembled WGS sequence"/>
</dbReference>
<protein>
    <recommendedName>
        <fullName evidence="3">F-box domain-containing protein</fullName>
    </recommendedName>
</protein>
<sequence length="504" mass="56422">MARDNANDTMAKAFGNPLILDSTFTKLDLPDLKTSRLVCRDWNDVGVTVLAKRAFLQVNKLFSCNFDEVPPVADALMRCLLISDKFDPSIRSKKEEIQVITKSLTQVSELTREIKLVAAQKEFIPAFLEGIRTLGSTKVQRVDIISDKLYKIPAEACRKLPPQPSLTSLGVNLLPKGLPPRTSSYQQEFLVKILLEAAPNLTTLDVAASLYPNLEGCKSLKVLKFECMAHLMDYRRNRNLAKLTDMLAHVKDSLIELELNIWESTEKMKSVTGGPVMSKLTTLSIHPTDANEILDFFDEDHFPKLKTLRVHDIGGDSSFLSFLNLWRRHSGVQSLALTMNSFEGWEDMEFGEKIVDLFPTVKEFKLALEDIHFTAIPAVSNIIEPFKTWDLEGVSVHVDGVTQTSVLVDVLKAMSGLKGVKSARFSDTYVNESNFSPHVQDLILRSREYQRVEISGRVVPEIVKRFQLIFEASGAPIHFTGGVANGFGAQQINYRALCNLLNGF</sequence>
<reference evidence="1 2" key="1">
    <citation type="submission" date="2015-12" db="EMBL/GenBank/DDBJ databases">
        <title>The genome of Folsomia candida.</title>
        <authorList>
            <person name="Faddeeva A."/>
            <person name="Derks M.F."/>
            <person name="Anvar Y."/>
            <person name="Smit S."/>
            <person name="Van Straalen N."/>
            <person name="Roelofs D."/>
        </authorList>
    </citation>
    <scope>NUCLEOTIDE SEQUENCE [LARGE SCALE GENOMIC DNA]</scope>
    <source>
        <strain evidence="1 2">VU population</strain>
        <tissue evidence="1">Whole body</tissue>
    </source>
</reference>
<dbReference type="AlphaFoldDB" id="A0A226DSK0"/>
<accession>A0A226DSK0</accession>
<evidence type="ECO:0000313" key="2">
    <source>
        <dbReference type="Proteomes" id="UP000198287"/>
    </source>
</evidence>